<evidence type="ECO:0000259" key="3">
    <source>
        <dbReference type="PROSITE" id="PS51228"/>
    </source>
</evidence>
<comment type="caution">
    <text evidence="4">The sequence shown here is derived from an EMBL/GenBank/DDBJ whole genome shotgun (WGS) entry which is preliminary data.</text>
</comment>
<protein>
    <submittedName>
        <fullName evidence="4">Acyl-CoA binding protein 3B</fullName>
    </submittedName>
</protein>
<comment type="similarity">
    <text evidence="1">Belongs to the ACBP family.</text>
</comment>
<dbReference type="InterPro" id="IPR014352">
    <property type="entry name" value="FERM/acyl-CoA-bd_prot_sf"/>
</dbReference>
<accession>A0A7J7D3I1</accession>
<gene>
    <name evidence="4" type="ORF">HS088_TW11G00703</name>
</gene>
<dbReference type="AlphaFoldDB" id="A0A7J7D3I1"/>
<dbReference type="InterPro" id="IPR035984">
    <property type="entry name" value="Acyl-CoA-binding_sf"/>
</dbReference>
<dbReference type="PANTHER" id="PTHR23310">
    <property type="entry name" value="ACYL-COA-BINDING PROTEIN, ACBP"/>
    <property type="match status" value="1"/>
</dbReference>
<feature type="domain" description="ACB" evidence="3">
    <location>
        <begin position="1"/>
        <end position="81"/>
    </location>
</feature>
<evidence type="ECO:0000313" key="5">
    <source>
        <dbReference type="Proteomes" id="UP000593562"/>
    </source>
</evidence>
<dbReference type="InterPro" id="IPR000582">
    <property type="entry name" value="Acyl-CoA-binding_protein"/>
</dbReference>
<sequence length="130" mass="14807">MEAAKFVETQDKDGRLEHLGRDVEMEMYGLHEIATAGTCREPQPMALKVSARAKWLGNISPEMAMEQYIEHLSEQVPGWMEENQAVSSLQLLRHGASLVTLKFLLWKLYDLLSDVISLSVKVNLNHQKQE</sequence>
<evidence type="ECO:0000256" key="1">
    <source>
        <dbReference type="ARBA" id="ARBA00005567"/>
    </source>
</evidence>
<dbReference type="GO" id="GO:0000062">
    <property type="term" value="F:fatty-acyl-CoA binding"/>
    <property type="evidence" value="ECO:0007669"/>
    <property type="project" value="InterPro"/>
</dbReference>
<evidence type="ECO:0000256" key="2">
    <source>
        <dbReference type="ARBA" id="ARBA00023121"/>
    </source>
</evidence>
<keyword evidence="5" id="KW-1185">Reference proteome</keyword>
<dbReference type="PROSITE" id="PS51228">
    <property type="entry name" value="ACB_2"/>
    <property type="match status" value="1"/>
</dbReference>
<keyword evidence="2" id="KW-0446">Lipid-binding</keyword>
<dbReference type="PANTHER" id="PTHR23310:SF122">
    <property type="entry name" value="ACYL-COA-BINDING DOMAIN-CONTAINING PROTEIN 3"/>
    <property type="match status" value="1"/>
</dbReference>
<dbReference type="EMBL" id="JAAARO010000011">
    <property type="protein sequence ID" value="KAF5740626.1"/>
    <property type="molecule type" value="Genomic_DNA"/>
</dbReference>
<dbReference type="SUPFAM" id="SSF47027">
    <property type="entry name" value="Acyl-CoA binding protein"/>
    <property type="match status" value="1"/>
</dbReference>
<proteinExistence type="inferred from homology"/>
<dbReference type="Proteomes" id="UP000593562">
    <property type="component" value="Unassembled WGS sequence"/>
</dbReference>
<name>A0A7J7D3I1_TRIWF</name>
<dbReference type="InParanoid" id="A0A7J7D3I1"/>
<dbReference type="Gene3D" id="1.20.80.10">
    <property type="match status" value="1"/>
</dbReference>
<evidence type="ECO:0000313" key="4">
    <source>
        <dbReference type="EMBL" id="KAF5740626.1"/>
    </source>
</evidence>
<reference evidence="4 5" key="1">
    <citation type="journal article" date="2020" name="Nat. Commun.">
        <title>Genome of Tripterygium wilfordii and identification of cytochrome P450 involved in triptolide biosynthesis.</title>
        <authorList>
            <person name="Tu L."/>
            <person name="Su P."/>
            <person name="Zhang Z."/>
            <person name="Gao L."/>
            <person name="Wang J."/>
            <person name="Hu T."/>
            <person name="Zhou J."/>
            <person name="Zhang Y."/>
            <person name="Zhao Y."/>
            <person name="Liu Y."/>
            <person name="Song Y."/>
            <person name="Tong Y."/>
            <person name="Lu Y."/>
            <person name="Yang J."/>
            <person name="Xu C."/>
            <person name="Jia M."/>
            <person name="Peters R.J."/>
            <person name="Huang L."/>
            <person name="Gao W."/>
        </authorList>
    </citation>
    <scope>NUCLEOTIDE SEQUENCE [LARGE SCALE GENOMIC DNA]</scope>
    <source>
        <strain evidence="5">cv. XIE 37</strain>
        <tissue evidence="4">Leaf</tissue>
    </source>
</reference>
<organism evidence="4 5">
    <name type="scientific">Tripterygium wilfordii</name>
    <name type="common">Thunder God vine</name>
    <dbReference type="NCBI Taxonomy" id="458696"/>
    <lineage>
        <taxon>Eukaryota</taxon>
        <taxon>Viridiplantae</taxon>
        <taxon>Streptophyta</taxon>
        <taxon>Embryophyta</taxon>
        <taxon>Tracheophyta</taxon>
        <taxon>Spermatophyta</taxon>
        <taxon>Magnoliopsida</taxon>
        <taxon>eudicotyledons</taxon>
        <taxon>Gunneridae</taxon>
        <taxon>Pentapetalae</taxon>
        <taxon>rosids</taxon>
        <taxon>fabids</taxon>
        <taxon>Celastrales</taxon>
        <taxon>Celastraceae</taxon>
        <taxon>Tripterygium</taxon>
    </lineage>
</organism>
<dbReference type="GO" id="GO:0006631">
    <property type="term" value="P:fatty acid metabolic process"/>
    <property type="evidence" value="ECO:0007669"/>
    <property type="project" value="TreeGrafter"/>
</dbReference>
<dbReference type="Pfam" id="PF00887">
    <property type="entry name" value="ACBP"/>
    <property type="match status" value="1"/>
</dbReference>